<evidence type="ECO:0000313" key="1">
    <source>
        <dbReference type="EMBL" id="KAK0413466.1"/>
    </source>
</evidence>
<dbReference type="Proteomes" id="UP001175271">
    <property type="component" value="Unassembled WGS sequence"/>
</dbReference>
<keyword evidence="2" id="KW-1185">Reference proteome</keyword>
<protein>
    <submittedName>
        <fullName evidence="1">Uncharacterized protein</fullName>
    </submittedName>
</protein>
<evidence type="ECO:0000313" key="2">
    <source>
        <dbReference type="Proteomes" id="UP001175271"/>
    </source>
</evidence>
<proteinExistence type="predicted"/>
<accession>A0AA39HWN5</accession>
<name>A0AA39HWN5_9BILA</name>
<reference evidence="1" key="1">
    <citation type="submission" date="2023-06" db="EMBL/GenBank/DDBJ databases">
        <title>Genomic analysis of the entomopathogenic nematode Steinernema hermaphroditum.</title>
        <authorList>
            <person name="Schwarz E.M."/>
            <person name="Heppert J.K."/>
            <person name="Baniya A."/>
            <person name="Schwartz H.T."/>
            <person name="Tan C.-H."/>
            <person name="Antoshechkin I."/>
            <person name="Sternberg P.W."/>
            <person name="Goodrich-Blair H."/>
            <person name="Dillman A.R."/>
        </authorList>
    </citation>
    <scope>NUCLEOTIDE SEQUENCE</scope>
    <source>
        <strain evidence="1">PS9179</strain>
        <tissue evidence="1">Whole animal</tissue>
    </source>
</reference>
<sequence>MRITSDEVIYWPRAALAAKIVEENVMQSKPTTQTSNSSSGVQGLPIMFNQGKIDAFLKPLVYGLRAYDLNAPRALTTFKEALGSNQRFLVKKARLRLAKTLLIQRALHLTPPLQSTKHFYDWIL</sequence>
<dbReference type="AlphaFoldDB" id="A0AA39HWN5"/>
<dbReference type="EMBL" id="JAUCMV010000003">
    <property type="protein sequence ID" value="KAK0413466.1"/>
    <property type="molecule type" value="Genomic_DNA"/>
</dbReference>
<gene>
    <name evidence="1" type="ORF">QR680_006824</name>
</gene>
<comment type="caution">
    <text evidence="1">The sequence shown here is derived from an EMBL/GenBank/DDBJ whole genome shotgun (WGS) entry which is preliminary data.</text>
</comment>
<organism evidence="1 2">
    <name type="scientific">Steinernema hermaphroditum</name>
    <dbReference type="NCBI Taxonomy" id="289476"/>
    <lineage>
        <taxon>Eukaryota</taxon>
        <taxon>Metazoa</taxon>
        <taxon>Ecdysozoa</taxon>
        <taxon>Nematoda</taxon>
        <taxon>Chromadorea</taxon>
        <taxon>Rhabditida</taxon>
        <taxon>Tylenchina</taxon>
        <taxon>Panagrolaimomorpha</taxon>
        <taxon>Strongyloidoidea</taxon>
        <taxon>Steinernematidae</taxon>
        <taxon>Steinernema</taxon>
    </lineage>
</organism>